<dbReference type="EMBL" id="BAAAZC010000006">
    <property type="protein sequence ID" value="GAA3962438.1"/>
    <property type="molecule type" value="Genomic_DNA"/>
</dbReference>
<reference evidence="2" key="1">
    <citation type="journal article" date="2019" name="Int. J. Syst. Evol. Microbiol.">
        <title>The Global Catalogue of Microorganisms (GCM) 10K type strain sequencing project: providing services to taxonomists for standard genome sequencing and annotation.</title>
        <authorList>
            <consortium name="The Broad Institute Genomics Platform"/>
            <consortium name="The Broad Institute Genome Sequencing Center for Infectious Disease"/>
            <person name="Wu L."/>
            <person name="Ma J."/>
        </authorList>
    </citation>
    <scope>NUCLEOTIDE SEQUENCE [LARGE SCALE GENOMIC DNA]</scope>
    <source>
        <strain evidence="2">JCM 16601</strain>
    </source>
</reference>
<evidence type="ECO:0000313" key="1">
    <source>
        <dbReference type="EMBL" id="GAA3962438.1"/>
    </source>
</evidence>
<proteinExistence type="predicted"/>
<sequence length="50" mass="5558">MLTLLDMFALTTLSFKSYNNRVKAVIIALPAVTSRDFGQVLDLKKFAVPV</sequence>
<dbReference type="Proteomes" id="UP001500742">
    <property type="component" value="Unassembled WGS sequence"/>
</dbReference>
<protein>
    <submittedName>
        <fullName evidence="1">Uncharacterized protein</fullName>
    </submittedName>
</protein>
<comment type="caution">
    <text evidence="1">The sequence shown here is derived from an EMBL/GenBank/DDBJ whole genome shotgun (WGS) entry which is preliminary data.</text>
</comment>
<gene>
    <name evidence="1" type="ORF">GCM10022210_07940</name>
</gene>
<evidence type="ECO:0000313" key="2">
    <source>
        <dbReference type="Proteomes" id="UP001500742"/>
    </source>
</evidence>
<organism evidence="1 2">
    <name type="scientific">Mucilaginibacter dorajii</name>
    <dbReference type="NCBI Taxonomy" id="692994"/>
    <lineage>
        <taxon>Bacteria</taxon>
        <taxon>Pseudomonadati</taxon>
        <taxon>Bacteroidota</taxon>
        <taxon>Sphingobacteriia</taxon>
        <taxon>Sphingobacteriales</taxon>
        <taxon>Sphingobacteriaceae</taxon>
        <taxon>Mucilaginibacter</taxon>
    </lineage>
</organism>
<accession>A0ABP7PAJ5</accession>
<name>A0ABP7PAJ5_9SPHI</name>
<keyword evidence="2" id="KW-1185">Reference proteome</keyword>